<keyword evidence="3" id="KW-1185">Reference proteome</keyword>
<dbReference type="Pfam" id="PF04434">
    <property type="entry name" value="SWIM"/>
    <property type="match status" value="1"/>
</dbReference>
<feature type="domain" description="SWIM-type" evidence="1">
    <location>
        <begin position="77"/>
        <end position="112"/>
    </location>
</feature>
<accession>A0A6A4G160</accession>
<dbReference type="AlphaFoldDB" id="A0A6A4G160"/>
<dbReference type="EMBL" id="QXFT01000076">
    <property type="protein sequence ID" value="KAE9356232.1"/>
    <property type="molecule type" value="Genomic_DNA"/>
</dbReference>
<protein>
    <recommendedName>
        <fullName evidence="1">SWIM-type domain-containing protein</fullName>
    </recommendedName>
</protein>
<sequence length="116" mass="13567">MHSTLEALLMMQRRIEDEYRARIDMPGTLRDIRYSEEMNVVLGMTTGWVASALETQYKVAVDEESVERYAFIDNGETVTVRNDQNEYLVEEASRTCDCEFSLTMKLPCRHAMLYKR</sequence>
<comment type="caution">
    <text evidence="2">The sequence shown here is derived from an EMBL/GenBank/DDBJ whole genome shotgun (WGS) entry which is preliminary data.</text>
</comment>
<evidence type="ECO:0000259" key="1">
    <source>
        <dbReference type="Pfam" id="PF04434"/>
    </source>
</evidence>
<evidence type="ECO:0000313" key="3">
    <source>
        <dbReference type="Proteomes" id="UP000434957"/>
    </source>
</evidence>
<proteinExistence type="predicted"/>
<reference evidence="2 3" key="1">
    <citation type="submission" date="2018-08" db="EMBL/GenBank/DDBJ databases">
        <title>Genomic investigation of the strawberry pathogen Phytophthora fragariae indicates pathogenicity is determined by transcriptional variation in three key races.</title>
        <authorList>
            <person name="Adams T.M."/>
            <person name="Armitage A.D."/>
            <person name="Sobczyk M.K."/>
            <person name="Bates H.J."/>
            <person name="Dunwell J.M."/>
            <person name="Nellist C.F."/>
            <person name="Harrison R.J."/>
        </authorList>
    </citation>
    <scope>NUCLEOTIDE SEQUENCE [LARGE SCALE GENOMIC DNA]</scope>
    <source>
        <strain evidence="2 3">SCRP333</strain>
    </source>
</reference>
<name>A0A6A4G160_9STRA</name>
<dbReference type="InterPro" id="IPR007527">
    <property type="entry name" value="Znf_SWIM"/>
</dbReference>
<gene>
    <name evidence="2" type="ORF">PR003_g2424</name>
</gene>
<dbReference type="GO" id="GO:0008270">
    <property type="term" value="F:zinc ion binding"/>
    <property type="evidence" value="ECO:0007669"/>
    <property type="project" value="InterPro"/>
</dbReference>
<dbReference type="Proteomes" id="UP000434957">
    <property type="component" value="Unassembled WGS sequence"/>
</dbReference>
<evidence type="ECO:0000313" key="2">
    <source>
        <dbReference type="EMBL" id="KAE9356232.1"/>
    </source>
</evidence>
<organism evidence="2 3">
    <name type="scientific">Phytophthora rubi</name>
    <dbReference type="NCBI Taxonomy" id="129364"/>
    <lineage>
        <taxon>Eukaryota</taxon>
        <taxon>Sar</taxon>
        <taxon>Stramenopiles</taxon>
        <taxon>Oomycota</taxon>
        <taxon>Peronosporomycetes</taxon>
        <taxon>Peronosporales</taxon>
        <taxon>Peronosporaceae</taxon>
        <taxon>Phytophthora</taxon>
    </lineage>
</organism>